<sequence length="317" mass="35853">MENERLSYGQSRAEKMRAAHYKWVGMPPGLTPELASKFMLGLYGGKTITNMTSAGEHYICSFDRFNKHCELNPQWGSEARKASRASFIAKEKASNPKKRATQIMCLKGLHAMMPDNVMMHKGRRNCLACWRHAFKNPPTHTILPVLDQIKEKLSRGVSLGEITNGKVTGGGKVDRSLVLVRSNVLYRYRELNPDFDEFVRRATSKSNSRGQRIRQTRVRTAARRNSNNDYQAIRSLIPAGNPHRDDIVARIFEDLLGGTLKREEVPARVKGYIAELNRLYPTKYVKFGDATLVSLDEVLFDDGSMTRGDTVTCGLWD</sequence>
<gene>
    <name evidence="1" type="ORF">SAMN05444171_1214</name>
</gene>
<dbReference type="Proteomes" id="UP000183208">
    <property type="component" value="Unassembled WGS sequence"/>
</dbReference>
<dbReference type="EMBL" id="FNTI01000001">
    <property type="protein sequence ID" value="SEC35331.1"/>
    <property type="molecule type" value="Genomic_DNA"/>
</dbReference>
<dbReference type="OrthoDB" id="8224561at2"/>
<dbReference type="RefSeq" id="WP_074816812.1">
    <property type="nucleotide sequence ID" value="NZ_FNTI01000001.1"/>
</dbReference>
<accession>A0A1H4RUR5</accession>
<name>A0A1H4RUR5_9BRAD</name>
<reference evidence="1 2" key="1">
    <citation type="submission" date="2016-10" db="EMBL/GenBank/DDBJ databases">
        <authorList>
            <person name="de Groot N.N."/>
        </authorList>
    </citation>
    <scope>NUCLEOTIDE SEQUENCE [LARGE SCALE GENOMIC DNA]</scope>
    <source>
        <strain evidence="1 2">GAS522</strain>
    </source>
</reference>
<organism evidence="1 2">
    <name type="scientific">Bradyrhizobium lablabi</name>
    <dbReference type="NCBI Taxonomy" id="722472"/>
    <lineage>
        <taxon>Bacteria</taxon>
        <taxon>Pseudomonadati</taxon>
        <taxon>Pseudomonadota</taxon>
        <taxon>Alphaproteobacteria</taxon>
        <taxon>Hyphomicrobiales</taxon>
        <taxon>Nitrobacteraceae</taxon>
        <taxon>Bradyrhizobium</taxon>
    </lineage>
</organism>
<evidence type="ECO:0000313" key="2">
    <source>
        <dbReference type="Proteomes" id="UP000183208"/>
    </source>
</evidence>
<protein>
    <submittedName>
        <fullName evidence="1">Uncharacterized protein</fullName>
    </submittedName>
</protein>
<evidence type="ECO:0000313" key="1">
    <source>
        <dbReference type="EMBL" id="SEC35331.1"/>
    </source>
</evidence>
<proteinExistence type="predicted"/>
<dbReference type="AlphaFoldDB" id="A0A1H4RUR5"/>